<dbReference type="InterPro" id="IPR003399">
    <property type="entry name" value="Mce/MlaD"/>
</dbReference>
<accession>A0A7W3LN36</accession>
<dbReference type="Pfam" id="PF02470">
    <property type="entry name" value="MlaD"/>
    <property type="match status" value="1"/>
</dbReference>
<dbReference type="Proteomes" id="UP000572680">
    <property type="component" value="Unassembled WGS sequence"/>
</dbReference>
<sequence length="354" mass="38195">MALKSLRDVNHRVVAVVFLSLLAATCVFAFAIGQLHLLDRGYTVTAEFSDTAGLKAGQDVRVAGVKSGRVTSVEPDFARGRILVKMHVNAGIDLGVDTRAEIQTTTLLGGRYVRLSGPVARPYLATLPDPRRRIPLNRTSVPFTVPDALEGAQNIVGKLDQRSIDKLLTEVGRIESPSAAKLKEILTNVQRVSRTLNDSAPEIEKLIENSRSITGTLAAKDRKLTQIINSSQVLLDTLVRRRNELAATIGQGSRTVRTLSNVIARNERELNRLLDNLHLLTTRLAPNMDALNTDFSLLGPTFSRVAAVRGNGRWVEGVITGLGPLQPTGPISSGWPPADSGGNRPASDRRGGGN</sequence>
<protein>
    <submittedName>
        <fullName evidence="5">Phospholipid/cholesterol/gamma-HCH transport system substrate-binding protein</fullName>
    </submittedName>
</protein>
<evidence type="ECO:0000256" key="2">
    <source>
        <dbReference type="SAM" id="MobiDB-lite"/>
    </source>
</evidence>
<feature type="region of interest" description="Disordered" evidence="2">
    <location>
        <begin position="325"/>
        <end position="354"/>
    </location>
</feature>
<dbReference type="PANTHER" id="PTHR33371:SF4">
    <property type="entry name" value="INTERMEMBRANE PHOSPHOLIPID TRANSPORT SYSTEM BINDING PROTEIN MLAD"/>
    <property type="match status" value="1"/>
</dbReference>
<keyword evidence="6" id="KW-1185">Reference proteome</keyword>
<feature type="domain" description="Mce/MlaD" evidence="3">
    <location>
        <begin position="40"/>
        <end position="116"/>
    </location>
</feature>
<evidence type="ECO:0000256" key="1">
    <source>
        <dbReference type="SAM" id="Coils"/>
    </source>
</evidence>
<dbReference type="AlphaFoldDB" id="A0A7W3LN36"/>
<dbReference type="InterPro" id="IPR052336">
    <property type="entry name" value="MlaD_Phospholipid_Transporter"/>
</dbReference>
<dbReference type="Pfam" id="PF11887">
    <property type="entry name" value="Mce4_CUP1"/>
    <property type="match status" value="1"/>
</dbReference>
<dbReference type="EMBL" id="JACJIA010000003">
    <property type="protein sequence ID" value="MBA8951142.1"/>
    <property type="molecule type" value="Genomic_DNA"/>
</dbReference>
<evidence type="ECO:0000313" key="6">
    <source>
        <dbReference type="Proteomes" id="UP000572680"/>
    </source>
</evidence>
<dbReference type="PANTHER" id="PTHR33371">
    <property type="entry name" value="INTERMEMBRANE PHOSPHOLIPID TRANSPORT SYSTEM BINDING PROTEIN MLAD-RELATED"/>
    <property type="match status" value="1"/>
</dbReference>
<dbReference type="NCBIfam" id="TIGR00996">
    <property type="entry name" value="Mtu_fam_mce"/>
    <property type="match status" value="1"/>
</dbReference>
<organism evidence="5 6">
    <name type="scientific">Actinomadura namibiensis</name>
    <dbReference type="NCBI Taxonomy" id="182080"/>
    <lineage>
        <taxon>Bacteria</taxon>
        <taxon>Bacillati</taxon>
        <taxon>Actinomycetota</taxon>
        <taxon>Actinomycetes</taxon>
        <taxon>Streptosporangiales</taxon>
        <taxon>Thermomonosporaceae</taxon>
        <taxon>Actinomadura</taxon>
    </lineage>
</organism>
<keyword evidence="1" id="KW-0175">Coiled coil</keyword>
<dbReference type="InterPro" id="IPR024516">
    <property type="entry name" value="Mce_C"/>
</dbReference>
<name>A0A7W3LN36_ACTNM</name>
<gene>
    <name evidence="5" type="ORF">HNR61_002773</name>
</gene>
<evidence type="ECO:0000259" key="3">
    <source>
        <dbReference type="Pfam" id="PF02470"/>
    </source>
</evidence>
<dbReference type="RefSeq" id="WP_182843516.1">
    <property type="nucleotide sequence ID" value="NZ_BAAALP010000009.1"/>
</dbReference>
<proteinExistence type="predicted"/>
<evidence type="ECO:0000259" key="4">
    <source>
        <dbReference type="Pfam" id="PF11887"/>
    </source>
</evidence>
<comment type="caution">
    <text evidence="5">The sequence shown here is derived from an EMBL/GenBank/DDBJ whole genome shotgun (WGS) entry which is preliminary data.</text>
</comment>
<reference evidence="5 6" key="1">
    <citation type="submission" date="2020-08" db="EMBL/GenBank/DDBJ databases">
        <title>Genomic Encyclopedia of Type Strains, Phase IV (KMG-IV): sequencing the most valuable type-strain genomes for metagenomic binning, comparative biology and taxonomic classification.</title>
        <authorList>
            <person name="Goeker M."/>
        </authorList>
    </citation>
    <scope>NUCLEOTIDE SEQUENCE [LARGE SCALE GENOMIC DNA]</scope>
    <source>
        <strain evidence="5 6">DSM 44197</strain>
    </source>
</reference>
<evidence type="ECO:0000313" key="5">
    <source>
        <dbReference type="EMBL" id="MBA8951142.1"/>
    </source>
</evidence>
<feature type="domain" description="Mammalian cell entry C-terminal" evidence="4">
    <location>
        <begin position="134"/>
        <end position="310"/>
    </location>
</feature>
<feature type="coiled-coil region" evidence="1">
    <location>
        <begin position="256"/>
        <end position="283"/>
    </location>
</feature>
<dbReference type="InterPro" id="IPR005693">
    <property type="entry name" value="Mce"/>
</dbReference>